<organism evidence="5 6">
    <name type="scientific">Enterococcus faecium</name>
    <name type="common">Streptococcus faecium</name>
    <dbReference type="NCBI Taxonomy" id="1352"/>
    <lineage>
        <taxon>Bacteria</taxon>
        <taxon>Bacillati</taxon>
        <taxon>Bacillota</taxon>
        <taxon>Bacilli</taxon>
        <taxon>Lactobacillales</taxon>
        <taxon>Enterococcaceae</taxon>
        <taxon>Enterococcus</taxon>
    </lineage>
</organism>
<evidence type="ECO:0000256" key="2">
    <source>
        <dbReference type="ARBA" id="ARBA00022448"/>
    </source>
</evidence>
<keyword evidence="3" id="KW-1003">Cell membrane</keyword>
<dbReference type="Pfam" id="PF19300">
    <property type="entry name" value="BPD_transp_1_N"/>
    <property type="match status" value="1"/>
</dbReference>
<proteinExistence type="predicted"/>
<dbReference type="InterPro" id="IPR045621">
    <property type="entry name" value="BPD_transp_1_N"/>
</dbReference>
<dbReference type="PANTHER" id="PTHR43163:SF6">
    <property type="entry name" value="DIPEPTIDE TRANSPORT SYSTEM PERMEASE PROTEIN DPPB-RELATED"/>
    <property type="match status" value="1"/>
</dbReference>
<keyword evidence="2" id="KW-0813">Transport</keyword>
<comment type="subcellular location">
    <subcellularLocation>
        <location evidence="1">Cell membrane</location>
        <topology evidence="1">Multi-pass membrane protein</topology>
    </subcellularLocation>
</comment>
<dbReference type="PANTHER" id="PTHR43163">
    <property type="entry name" value="DIPEPTIDE TRANSPORT SYSTEM PERMEASE PROTEIN DPPB-RELATED"/>
    <property type="match status" value="1"/>
</dbReference>
<dbReference type="GO" id="GO:0005886">
    <property type="term" value="C:plasma membrane"/>
    <property type="evidence" value="ECO:0007669"/>
    <property type="project" value="UniProtKB-SubCell"/>
</dbReference>
<dbReference type="Proteomes" id="UP000194885">
    <property type="component" value="Unassembled WGS sequence"/>
</dbReference>
<gene>
    <name evidence="5" type="ORF">A5810_001649</name>
</gene>
<feature type="domain" description="ABC transporter type 1 GsiC-like N-terminal" evidence="4">
    <location>
        <begin position="1"/>
        <end position="95"/>
    </location>
</feature>
<keyword evidence="3" id="KW-0472">Membrane</keyword>
<dbReference type="EMBL" id="NGKW01000003">
    <property type="protein sequence ID" value="OTN93773.1"/>
    <property type="molecule type" value="Genomic_DNA"/>
</dbReference>
<evidence type="ECO:0000259" key="4">
    <source>
        <dbReference type="Pfam" id="PF19300"/>
    </source>
</evidence>
<dbReference type="AlphaFoldDB" id="A0A242BE44"/>
<evidence type="ECO:0000313" key="6">
    <source>
        <dbReference type="Proteomes" id="UP000194885"/>
    </source>
</evidence>
<protein>
    <submittedName>
        <fullName evidence="5">ABC transporter permease</fullName>
    </submittedName>
</protein>
<evidence type="ECO:0000313" key="5">
    <source>
        <dbReference type="EMBL" id="OTN93773.1"/>
    </source>
</evidence>
<comment type="caution">
    <text evidence="5">The sequence shown here is derived from an EMBL/GenBank/DDBJ whole genome shotgun (WGS) entry which is preliminary data.</text>
</comment>
<evidence type="ECO:0000256" key="1">
    <source>
        <dbReference type="ARBA" id="ARBA00004651"/>
    </source>
</evidence>
<evidence type="ECO:0000256" key="3">
    <source>
        <dbReference type="ARBA" id="ARBA00022475"/>
    </source>
</evidence>
<name>A0A242BE44_ENTFC</name>
<feature type="non-terminal residue" evidence="5">
    <location>
        <position position="103"/>
    </location>
</feature>
<accession>A0A242BE44</accession>
<sequence length="103" mass="11797">MWKTILRRVLLMIPQVIILSVLIFLLAQAMPGDPFTGLINPNQDPAVIEQMRQSAGLNDPWYVQYFRWIGNALQGDFGQSFLYKRSVADLIGERIINTLYLSI</sequence>
<reference evidence="5 6" key="1">
    <citation type="submission" date="2017-05" db="EMBL/GenBank/DDBJ databases">
        <title>The Genome Sequence of Enterococcus faecium 7H8_DIV0219.</title>
        <authorList>
            <consortium name="The Broad Institute Genomics Platform"/>
            <consortium name="The Broad Institute Genomic Center for Infectious Diseases"/>
            <person name="Earl A."/>
            <person name="Manson A."/>
            <person name="Schwartman J."/>
            <person name="Gilmore M."/>
            <person name="Abouelleil A."/>
            <person name="Cao P."/>
            <person name="Chapman S."/>
            <person name="Cusick C."/>
            <person name="Shea T."/>
            <person name="Young S."/>
            <person name="Neafsey D."/>
            <person name="Nusbaum C."/>
            <person name="Birren B."/>
        </authorList>
    </citation>
    <scope>NUCLEOTIDE SEQUENCE [LARGE SCALE GENOMIC DNA]</scope>
    <source>
        <strain evidence="5 6">7H8_DIV0219</strain>
    </source>
</reference>